<dbReference type="InterPro" id="IPR052337">
    <property type="entry name" value="SAT4-like"/>
</dbReference>
<accession>A0A395HKH3</accession>
<keyword evidence="10" id="KW-1185">Reference proteome</keyword>
<dbReference type="VEuPathDB" id="FungiDB:BO97DRAFT_462222"/>
<dbReference type="OrthoDB" id="444631at2759"/>
<gene>
    <name evidence="9" type="ORF">BO97DRAFT_462222</name>
</gene>
<dbReference type="Proteomes" id="UP000248961">
    <property type="component" value="Unassembled WGS sequence"/>
</dbReference>
<feature type="region of interest" description="Disordered" evidence="6">
    <location>
        <begin position="289"/>
        <end position="310"/>
    </location>
</feature>
<feature type="transmembrane region" description="Helical" evidence="7">
    <location>
        <begin position="172"/>
        <end position="192"/>
    </location>
</feature>
<evidence type="ECO:0000313" key="10">
    <source>
        <dbReference type="Proteomes" id="UP000248961"/>
    </source>
</evidence>
<dbReference type="EMBL" id="KZ824322">
    <property type="protein sequence ID" value="RAL07923.1"/>
    <property type="molecule type" value="Genomic_DNA"/>
</dbReference>
<evidence type="ECO:0000256" key="1">
    <source>
        <dbReference type="ARBA" id="ARBA00004141"/>
    </source>
</evidence>
<dbReference type="GO" id="GO:0016020">
    <property type="term" value="C:membrane"/>
    <property type="evidence" value="ECO:0007669"/>
    <property type="project" value="UniProtKB-SubCell"/>
</dbReference>
<feature type="transmembrane region" description="Helical" evidence="7">
    <location>
        <begin position="247"/>
        <end position="267"/>
    </location>
</feature>
<feature type="transmembrane region" description="Helical" evidence="7">
    <location>
        <begin position="52"/>
        <end position="77"/>
    </location>
</feature>
<comment type="similarity">
    <text evidence="5">Belongs to the SAT4 family.</text>
</comment>
<evidence type="ECO:0000259" key="8">
    <source>
        <dbReference type="Pfam" id="PF20684"/>
    </source>
</evidence>
<evidence type="ECO:0000256" key="6">
    <source>
        <dbReference type="SAM" id="MobiDB-lite"/>
    </source>
</evidence>
<feature type="transmembrane region" description="Helical" evidence="7">
    <location>
        <begin position="20"/>
        <end position="40"/>
    </location>
</feature>
<keyword evidence="3 7" id="KW-1133">Transmembrane helix</keyword>
<dbReference type="RefSeq" id="XP_025547077.1">
    <property type="nucleotide sequence ID" value="XM_025699402.1"/>
</dbReference>
<keyword evidence="4 7" id="KW-0472">Membrane</keyword>
<dbReference type="Pfam" id="PF20684">
    <property type="entry name" value="Fung_rhodopsin"/>
    <property type="match status" value="1"/>
</dbReference>
<feature type="domain" description="Rhodopsin" evidence="8">
    <location>
        <begin position="36"/>
        <end position="272"/>
    </location>
</feature>
<reference evidence="9 10" key="1">
    <citation type="submission" date="2018-02" db="EMBL/GenBank/DDBJ databases">
        <title>The genomes of Aspergillus section Nigri reveals drivers in fungal speciation.</title>
        <authorList>
            <consortium name="DOE Joint Genome Institute"/>
            <person name="Vesth T.C."/>
            <person name="Nybo J."/>
            <person name="Theobald S."/>
            <person name="Brandl J."/>
            <person name="Frisvad J.C."/>
            <person name="Nielsen K.F."/>
            <person name="Lyhne E.K."/>
            <person name="Kogle M.E."/>
            <person name="Kuo A."/>
            <person name="Riley R."/>
            <person name="Clum A."/>
            <person name="Nolan M."/>
            <person name="Lipzen A."/>
            <person name="Salamov A."/>
            <person name="Henrissat B."/>
            <person name="Wiebenga A."/>
            <person name="De vries R.P."/>
            <person name="Grigoriev I.V."/>
            <person name="Mortensen U.H."/>
            <person name="Andersen M.R."/>
            <person name="Baker S.E."/>
        </authorList>
    </citation>
    <scope>NUCLEOTIDE SEQUENCE [LARGE SCALE GENOMIC DNA]</scope>
    <source>
        <strain evidence="9 10">CBS 101889</strain>
    </source>
</reference>
<feature type="transmembrane region" description="Helical" evidence="7">
    <location>
        <begin position="131"/>
        <end position="152"/>
    </location>
</feature>
<feature type="transmembrane region" description="Helical" evidence="7">
    <location>
        <begin position="213"/>
        <end position="235"/>
    </location>
</feature>
<evidence type="ECO:0000256" key="4">
    <source>
        <dbReference type="ARBA" id="ARBA00023136"/>
    </source>
</evidence>
<dbReference type="STRING" id="1450537.A0A395HKH3"/>
<feature type="transmembrane region" description="Helical" evidence="7">
    <location>
        <begin position="97"/>
        <end position="119"/>
    </location>
</feature>
<evidence type="ECO:0000256" key="3">
    <source>
        <dbReference type="ARBA" id="ARBA00022989"/>
    </source>
</evidence>
<dbReference type="GeneID" id="37203691"/>
<dbReference type="PANTHER" id="PTHR33048">
    <property type="entry name" value="PTH11-LIKE INTEGRAL MEMBRANE PROTEIN (AFU_ORTHOLOGUE AFUA_5G11245)"/>
    <property type="match status" value="1"/>
</dbReference>
<evidence type="ECO:0000256" key="5">
    <source>
        <dbReference type="ARBA" id="ARBA00038359"/>
    </source>
</evidence>
<proteinExistence type="inferred from homology"/>
<organism evidence="9 10">
    <name type="scientific">Aspergillus homomorphus (strain CBS 101889)</name>
    <dbReference type="NCBI Taxonomy" id="1450537"/>
    <lineage>
        <taxon>Eukaryota</taxon>
        <taxon>Fungi</taxon>
        <taxon>Dikarya</taxon>
        <taxon>Ascomycota</taxon>
        <taxon>Pezizomycotina</taxon>
        <taxon>Eurotiomycetes</taxon>
        <taxon>Eurotiomycetidae</taxon>
        <taxon>Eurotiales</taxon>
        <taxon>Aspergillaceae</taxon>
        <taxon>Aspergillus</taxon>
        <taxon>Aspergillus subgen. Circumdati</taxon>
    </lineage>
</organism>
<dbReference type="PANTHER" id="PTHR33048:SF47">
    <property type="entry name" value="INTEGRAL MEMBRANE PROTEIN-RELATED"/>
    <property type="match status" value="1"/>
</dbReference>
<evidence type="ECO:0000313" key="9">
    <source>
        <dbReference type="EMBL" id="RAL07923.1"/>
    </source>
</evidence>
<comment type="subcellular location">
    <subcellularLocation>
        <location evidence="1">Membrane</location>
        <topology evidence="1">Multi-pass membrane protein</topology>
    </subcellularLocation>
</comment>
<evidence type="ECO:0000256" key="7">
    <source>
        <dbReference type="SAM" id="Phobius"/>
    </source>
</evidence>
<protein>
    <recommendedName>
        <fullName evidence="8">Rhodopsin domain-containing protein</fullName>
    </recommendedName>
</protein>
<evidence type="ECO:0000256" key="2">
    <source>
        <dbReference type="ARBA" id="ARBA00022692"/>
    </source>
</evidence>
<dbReference type="InterPro" id="IPR049326">
    <property type="entry name" value="Rhodopsin_dom_fungi"/>
</dbReference>
<name>A0A395HKH3_ASPHC</name>
<sequence length="342" mass="36974">MASSIPPRPGEADNRGPSLVIINTSFTAIAAIFVALRIISRGLILKKPGLDDGMIVAATILAILNVVVAGLGVQYGTGKHMWDLEAKDANPAAKLRFITHIIYVLDSGLIKISISLLYLRLFPNIRRTTLSTIAFITSMTTAIFLATIFQCSPVDAVYDPQKYRHYSCFDSVPFWSSTAALYLATDIWVLLLPMKTILGLQASRRKRLVLTGLLSLGAFACIASIVRMVYIVKLYQGSDQSWHSVDVSIWSGVELALGIVAASIPSLRPILNQISPRVFASSARRSEVQGLSGGSAGGRGRVKPAASVRGQHEDLSLVRLTRKEVAGDEDSAVSVEDARHLT</sequence>
<keyword evidence="2 7" id="KW-0812">Transmembrane</keyword>
<dbReference type="AlphaFoldDB" id="A0A395HKH3"/>